<evidence type="ECO:0000313" key="9">
    <source>
        <dbReference type="EMBL" id="EGC39358.1"/>
    </source>
</evidence>
<comment type="similarity">
    <text evidence="1">Belongs to the peptidase A1 family.</text>
</comment>
<feature type="chain" id="PRO_5003264994" description="Peptidase A1 domain-containing protein" evidence="7">
    <location>
        <begin position="25"/>
        <end position="403"/>
    </location>
</feature>
<dbReference type="GO" id="GO:0006508">
    <property type="term" value="P:proteolysis"/>
    <property type="evidence" value="ECO:0007669"/>
    <property type="project" value="UniProtKB-KW"/>
</dbReference>
<dbReference type="PROSITE" id="PS51767">
    <property type="entry name" value="PEPTIDASE_A1"/>
    <property type="match status" value="1"/>
</dbReference>
<evidence type="ECO:0000313" key="10">
    <source>
        <dbReference type="Proteomes" id="UP000001064"/>
    </source>
</evidence>
<evidence type="ECO:0000256" key="1">
    <source>
        <dbReference type="ARBA" id="ARBA00007447"/>
    </source>
</evidence>
<dbReference type="AlphaFoldDB" id="F0Z9P1"/>
<sequence>MKIFKSIYLFFIIVCVFKISSIECYEKKKNNQKPTGYVGLFEDNIDQRKSLVLDGKSDYLSSNIFIGSDPFNVIIDTTLNYLIVAERKCDGCSQFPPYYRESAVFENIPCDSPTCHAIGNTCEKPNKYNPPTCGYETVLQPYGANIKTILYRDIISIDDFKNIPVIISAIYEQSNGPSLRSAILGVGPSCPTCPPSPLQTLLYTLKKPYIFGISLDKNYFGGISIGIVDPLLYTGSINYTAMSKKDGLYSISPSIIGGFWNGQIFNLTRSNDIKRFILSSSSSLSYIPSSSYSKLKTFLKNGGCQNDLDFCSKIDLLFNSCVNASQISIDRFPNIDFYFDEQFILNIPPKNYFHLISRNNQVYVCMGILESPDQNAIIGINLMRELYTVFDNENSRIGFGRGG</sequence>
<dbReference type="InterPro" id="IPR033121">
    <property type="entry name" value="PEPTIDASE_A1"/>
</dbReference>
<dbReference type="EMBL" id="GL870959">
    <property type="protein sequence ID" value="EGC39358.1"/>
    <property type="molecule type" value="Genomic_DNA"/>
</dbReference>
<evidence type="ECO:0000256" key="4">
    <source>
        <dbReference type="ARBA" id="ARBA00022750"/>
    </source>
</evidence>
<dbReference type="InterPro" id="IPR001461">
    <property type="entry name" value="Aspartic_peptidase_A1"/>
</dbReference>
<dbReference type="GO" id="GO:0004190">
    <property type="term" value="F:aspartic-type endopeptidase activity"/>
    <property type="evidence" value="ECO:0007669"/>
    <property type="project" value="UniProtKB-KW"/>
</dbReference>
<dbReference type="Proteomes" id="UP000001064">
    <property type="component" value="Unassembled WGS sequence"/>
</dbReference>
<dbReference type="FunFam" id="2.40.70.10:FF:000429">
    <property type="match status" value="1"/>
</dbReference>
<dbReference type="OrthoDB" id="15189at2759"/>
<dbReference type="KEGG" id="dpp:DICPUDRAFT_91242"/>
<protein>
    <recommendedName>
        <fullName evidence="8">Peptidase A1 domain-containing protein</fullName>
    </recommendedName>
</protein>
<dbReference type="GeneID" id="10510051"/>
<keyword evidence="3 7" id="KW-0732">Signal</keyword>
<keyword evidence="2" id="KW-0645">Protease</keyword>
<evidence type="ECO:0000256" key="7">
    <source>
        <dbReference type="SAM" id="SignalP"/>
    </source>
</evidence>
<dbReference type="RefSeq" id="XP_003284146.1">
    <property type="nucleotide sequence ID" value="XM_003284098.1"/>
</dbReference>
<organism evidence="9 10">
    <name type="scientific">Dictyostelium purpureum</name>
    <name type="common">Slime mold</name>
    <dbReference type="NCBI Taxonomy" id="5786"/>
    <lineage>
        <taxon>Eukaryota</taxon>
        <taxon>Amoebozoa</taxon>
        <taxon>Evosea</taxon>
        <taxon>Eumycetozoa</taxon>
        <taxon>Dictyostelia</taxon>
        <taxon>Dictyosteliales</taxon>
        <taxon>Dictyosteliaceae</taxon>
        <taxon>Dictyostelium</taxon>
    </lineage>
</organism>
<dbReference type="Pfam" id="PF00026">
    <property type="entry name" value="Asp"/>
    <property type="match status" value="1"/>
</dbReference>
<dbReference type="OMA" id="MRELYTV"/>
<dbReference type="STRING" id="5786.F0Z9P1"/>
<dbReference type="VEuPathDB" id="AmoebaDB:DICPUDRAFT_91242"/>
<dbReference type="SUPFAM" id="SSF50630">
    <property type="entry name" value="Acid proteases"/>
    <property type="match status" value="1"/>
</dbReference>
<dbReference type="PANTHER" id="PTHR47965:SF12">
    <property type="entry name" value="ASPARTIC PROTEINASE 3-RELATED"/>
    <property type="match status" value="1"/>
</dbReference>
<evidence type="ECO:0000256" key="2">
    <source>
        <dbReference type="ARBA" id="ARBA00022670"/>
    </source>
</evidence>
<reference evidence="10" key="1">
    <citation type="journal article" date="2011" name="Genome Biol.">
        <title>Comparative genomics of the social amoebae Dictyostelium discoideum and Dictyostelium purpureum.</title>
        <authorList>
            <consortium name="US DOE Joint Genome Institute (JGI-PGF)"/>
            <person name="Sucgang R."/>
            <person name="Kuo A."/>
            <person name="Tian X."/>
            <person name="Salerno W."/>
            <person name="Parikh A."/>
            <person name="Feasley C.L."/>
            <person name="Dalin E."/>
            <person name="Tu H."/>
            <person name="Huang E."/>
            <person name="Barry K."/>
            <person name="Lindquist E."/>
            <person name="Shapiro H."/>
            <person name="Bruce D."/>
            <person name="Schmutz J."/>
            <person name="Salamov A."/>
            <person name="Fey P."/>
            <person name="Gaudet P."/>
            <person name="Anjard C."/>
            <person name="Babu M.M."/>
            <person name="Basu S."/>
            <person name="Bushmanova Y."/>
            <person name="van der Wel H."/>
            <person name="Katoh-Kurasawa M."/>
            <person name="Dinh C."/>
            <person name="Coutinho P.M."/>
            <person name="Saito T."/>
            <person name="Elias M."/>
            <person name="Schaap P."/>
            <person name="Kay R.R."/>
            <person name="Henrissat B."/>
            <person name="Eichinger L."/>
            <person name="Rivero F."/>
            <person name="Putnam N.H."/>
            <person name="West C.M."/>
            <person name="Loomis W.F."/>
            <person name="Chisholm R.L."/>
            <person name="Shaulsky G."/>
            <person name="Strassmann J.E."/>
            <person name="Queller D.C."/>
            <person name="Kuspa A."/>
            <person name="Grigoriev I.V."/>
        </authorList>
    </citation>
    <scope>NUCLEOTIDE SEQUENCE [LARGE SCALE GENOMIC DNA]</scope>
    <source>
        <strain evidence="10">QSDP1</strain>
    </source>
</reference>
<dbReference type="InParanoid" id="F0Z9P1"/>
<keyword evidence="4" id="KW-0064">Aspartyl protease</keyword>
<keyword evidence="5" id="KW-0378">Hydrolase</keyword>
<evidence type="ECO:0000259" key="8">
    <source>
        <dbReference type="PROSITE" id="PS51767"/>
    </source>
</evidence>
<dbReference type="PANTHER" id="PTHR47965">
    <property type="entry name" value="ASPARTYL PROTEASE-RELATED"/>
    <property type="match status" value="1"/>
</dbReference>
<keyword evidence="6" id="KW-0865">Zymogen</keyword>
<gene>
    <name evidence="9" type="ORF">DICPUDRAFT_91242</name>
</gene>
<feature type="domain" description="Peptidase A1" evidence="8">
    <location>
        <begin position="60"/>
        <end position="400"/>
    </location>
</feature>
<evidence type="ECO:0000256" key="5">
    <source>
        <dbReference type="ARBA" id="ARBA00022801"/>
    </source>
</evidence>
<dbReference type="eggNOG" id="ENOG502REHK">
    <property type="taxonomic scope" value="Eukaryota"/>
</dbReference>
<feature type="signal peptide" evidence="7">
    <location>
        <begin position="1"/>
        <end position="24"/>
    </location>
</feature>
<proteinExistence type="inferred from homology"/>
<evidence type="ECO:0000256" key="3">
    <source>
        <dbReference type="ARBA" id="ARBA00022729"/>
    </source>
</evidence>
<dbReference type="InterPro" id="IPR021109">
    <property type="entry name" value="Peptidase_aspartic_dom_sf"/>
</dbReference>
<evidence type="ECO:0000256" key="6">
    <source>
        <dbReference type="ARBA" id="ARBA00023145"/>
    </source>
</evidence>
<dbReference type="Gene3D" id="2.40.70.10">
    <property type="entry name" value="Acid Proteases"/>
    <property type="match status" value="2"/>
</dbReference>
<keyword evidence="10" id="KW-1185">Reference proteome</keyword>
<accession>F0Z9P1</accession>
<name>F0Z9P1_DICPU</name>